<keyword evidence="2" id="KW-1185">Reference proteome</keyword>
<dbReference type="Proteomes" id="UP001342826">
    <property type="component" value="Unassembled WGS sequence"/>
</dbReference>
<proteinExistence type="predicted"/>
<comment type="caution">
    <text evidence="1">The sequence shown here is derived from an EMBL/GenBank/DDBJ whole genome shotgun (WGS) entry which is preliminary data.</text>
</comment>
<reference evidence="1 2" key="1">
    <citation type="submission" date="2023-03" db="EMBL/GenBank/DDBJ databases">
        <title>Bacillus Genome Sequencing.</title>
        <authorList>
            <person name="Dunlap C."/>
        </authorList>
    </citation>
    <scope>NUCLEOTIDE SEQUENCE [LARGE SCALE GENOMIC DNA]</scope>
    <source>
        <strain evidence="1 2">NRS-1717</strain>
    </source>
</reference>
<dbReference type="EMBL" id="JARTFS010000022">
    <property type="protein sequence ID" value="MED4404024.1"/>
    <property type="molecule type" value="Genomic_DNA"/>
</dbReference>
<accession>A0ABU6P3U2</accession>
<dbReference type="RefSeq" id="WP_326175577.1">
    <property type="nucleotide sequence ID" value="NZ_JARSOS010000026.1"/>
</dbReference>
<protein>
    <submittedName>
        <fullName evidence="1">Uncharacterized protein</fullName>
    </submittedName>
</protein>
<evidence type="ECO:0000313" key="2">
    <source>
        <dbReference type="Proteomes" id="UP001342826"/>
    </source>
</evidence>
<name>A0ABU6P3U2_9BACI</name>
<evidence type="ECO:0000313" key="1">
    <source>
        <dbReference type="EMBL" id="MED4404024.1"/>
    </source>
</evidence>
<gene>
    <name evidence="1" type="ORF">P9271_22310</name>
</gene>
<organism evidence="1 2">
    <name type="scientific">Metabacillus fastidiosus</name>
    <dbReference type="NCBI Taxonomy" id="1458"/>
    <lineage>
        <taxon>Bacteria</taxon>
        <taxon>Bacillati</taxon>
        <taxon>Bacillota</taxon>
        <taxon>Bacilli</taxon>
        <taxon>Bacillales</taxon>
        <taxon>Bacillaceae</taxon>
        <taxon>Metabacillus</taxon>
    </lineage>
</organism>
<sequence>MNFEHVEMFLELGQAFIPVNVKNKGDSVKILLRDGSEKVLDMQCELFFSRLLSHFGASVSANRSRYGGLVGKKQLVPIALSYGITLVPYIVREPVGKQTRIGWLLAKEISRFRKKSDKKTAVYMGKNEITVLHSERFCLEQLKNACCIELSYGQIHEPHRKNWIFSAG</sequence>